<dbReference type="EMBL" id="JAUSVB010000003">
    <property type="protein sequence ID" value="MDQ0374107.1"/>
    <property type="molecule type" value="Genomic_DNA"/>
</dbReference>
<dbReference type="InterPro" id="IPR002139">
    <property type="entry name" value="Ribo/fructo_kinase"/>
</dbReference>
<evidence type="ECO:0000313" key="5">
    <source>
        <dbReference type="Proteomes" id="UP001239626"/>
    </source>
</evidence>
<reference evidence="4 5" key="1">
    <citation type="submission" date="2023-07" db="EMBL/GenBank/DDBJ databases">
        <title>Sorghum-associated microbial communities from plants grown in Nebraska, USA.</title>
        <authorList>
            <person name="Schachtman D."/>
        </authorList>
    </citation>
    <scope>NUCLEOTIDE SEQUENCE [LARGE SCALE GENOMIC DNA]</scope>
    <source>
        <strain evidence="4 5">BE332</strain>
    </source>
</reference>
<dbReference type="Gene3D" id="3.40.1190.20">
    <property type="match status" value="1"/>
</dbReference>
<gene>
    <name evidence="4" type="ORF">J2X26_002428</name>
</gene>
<dbReference type="PRINTS" id="PR00990">
    <property type="entry name" value="RIBOKINASE"/>
</dbReference>
<evidence type="ECO:0000313" key="4">
    <source>
        <dbReference type="EMBL" id="MDQ0374107.1"/>
    </source>
</evidence>
<keyword evidence="2 4" id="KW-0418">Kinase</keyword>
<evidence type="ECO:0000256" key="1">
    <source>
        <dbReference type="ARBA" id="ARBA00022679"/>
    </source>
</evidence>
<dbReference type="GO" id="GO:0016301">
    <property type="term" value="F:kinase activity"/>
    <property type="evidence" value="ECO:0007669"/>
    <property type="project" value="UniProtKB-KW"/>
</dbReference>
<dbReference type="Pfam" id="PF00294">
    <property type="entry name" value="PfkB"/>
    <property type="match status" value="1"/>
</dbReference>
<evidence type="ECO:0000259" key="3">
    <source>
        <dbReference type="Pfam" id="PF00294"/>
    </source>
</evidence>
<keyword evidence="5" id="KW-1185">Reference proteome</keyword>
<dbReference type="SUPFAM" id="SSF53613">
    <property type="entry name" value="Ribokinase-like"/>
    <property type="match status" value="1"/>
</dbReference>
<organism evidence="4 5">
    <name type="scientific">Cellulomonas humilata</name>
    <dbReference type="NCBI Taxonomy" id="144055"/>
    <lineage>
        <taxon>Bacteria</taxon>
        <taxon>Bacillati</taxon>
        <taxon>Actinomycetota</taxon>
        <taxon>Actinomycetes</taxon>
        <taxon>Micrococcales</taxon>
        <taxon>Cellulomonadaceae</taxon>
        <taxon>Cellulomonas</taxon>
    </lineage>
</organism>
<proteinExistence type="predicted"/>
<accession>A0ABU0EH07</accession>
<keyword evidence="1" id="KW-0808">Transferase</keyword>
<comment type="caution">
    <text evidence="4">The sequence shown here is derived from an EMBL/GenBank/DDBJ whole genome shotgun (WGS) entry which is preliminary data.</text>
</comment>
<dbReference type="Proteomes" id="UP001239626">
    <property type="component" value="Unassembled WGS sequence"/>
</dbReference>
<name>A0ABU0EH07_9CELL</name>
<dbReference type="RefSeq" id="WP_307492587.1">
    <property type="nucleotide sequence ID" value="NZ_JAUSVB010000003.1"/>
</dbReference>
<feature type="domain" description="Carbohydrate kinase PfkB" evidence="3">
    <location>
        <begin position="4"/>
        <end position="286"/>
    </location>
</feature>
<protein>
    <submittedName>
        <fullName evidence="4">Sugar/nucleoside kinase (Ribokinase family)</fullName>
    </submittedName>
</protein>
<sequence>MTALLVCCGLATLDVVQVVDRLPAPDEKVVARSLDVTFGGPAANAAATAAALGVRTVLVTALGAGPIGDLVRAGLAAAGVAVVDLLDGPGTPAVSTVLVTRGTGERAVVSVNAVGTGDLSGAARRLDVLEGATTLLVDGHHLEAAEVLAADASARGIPVLLDGGSWKPGLDRLLAHVDHAVLSADFRLPDVAEDLLDRVADLGPRLVAQSAGAGPVQVRRVDADGRRASSVLHPPTVPSAEVVDTLGAGDVLHGATAASLATGHDVLTALADGVARASESVRHPGALGWVP</sequence>
<dbReference type="InterPro" id="IPR011611">
    <property type="entry name" value="PfkB_dom"/>
</dbReference>
<dbReference type="PANTHER" id="PTHR42774:SF3">
    <property type="entry name" value="KETOHEXOKINASE"/>
    <property type="match status" value="1"/>
</dbReference>
<dbReference type="InterPro" id="IPR052562">
    <property type="entry name" value="Ketohexokinase-related"/>
</dbReference>
<dbReference type="PANTHER" id="PTHR42774">
    <property type="entry name" value="PHOSPHOTRANSFERASE SYSTEM TRANSPORT PROTEIN"/>
    <property type="match status" value="1"/>
</dbReference>
<evidence type="ECO:0000256" key="2">
    <source>
        <dbReference type="ARBA" id="ARBA00022777"/>
    </source>
</evidence>
<dbReference type="InterPro" id="IPR029056">
    <property type="entry name" value="Ribokinase-like"/>
</dbReference>